<organism evidence="5 6">
    <name type="scientific">Knoellia remsis</name>
    <dbReference type="NCBI Taxonomy" id="407159"/>
    <lineage>
        <taxon>Bacteria</taxon>
        <taxon>Bacillati</taxon>
        <taxon>Actinomycetota</taxon>
        <taxon>Actinomycetes</taxon>
        <taxon>Micrococcales</taxon>
        <taxon>Intrasporangiaceae</taxon>
        <taxon>Knoellia</taxon>
    </lineage>
</organism>
<dbReference type="Pfam" id="PF00356">
    <property type="entry name" value="LacI"/>
    <property type="match status" value="1"/>
</dbReference>
<evidence type="ECO:0000313" key="5">
    <source>
        <dbReference type="EMBL" id="PRY62614.1"/>
    </source>
</evidence>
<dbReference type="CDD" id="cd06267">
    <property type="entry name" value="PBP1_LacI_sugar_binding-like"/>
    <property type="match status" value="1"/>
</dbReference>
<dbReference type="PROSITE" id="PS50932">
    <property type="entry name" value="HTH_LACI_2"/>
    <property type="match status" value="1"/>
</dbReference>
<dbReference type="AlphaFoldDB" id="A0A2T0UXK0"/>
<dbReference type="Gene3D" id="1.10.260.40">
    <property type="entry name" value="lambda repressor-like DNA-binding domains"/>
    <property type="match status" value="1"/>
</dbReference>
<feature type="domain" description="HTH lacI-type" evidence="4">
    <location>
        <begin position="11"/>
        <end position="65"/>
    </location>
</feature>
<dbReference type="SUPFAM" id="SSF53822">
    <property type="entry name" value="Periplasmic binding protein-like I"/>
    <property type="match status" value="1"/>
</dbReference>
<dbReference type="PANTHER" id="PTHR30146:SF109">
    <property type="entry name" value="HTH-TYPE TRANSCRIPTIONAL REGULATOR GALS"/>
    <property type="match status" value="1"/>
</dbReference>
<evidence type="ECO:0000256" key="2">
    <source>
        <dbReference type="ARBA" id="ARBA00023125"/>
    </source>
</evidence>
<protein>
    <submittedName>
        <fullName evidence="5">LacI family transcriptional regulator</fullName>
    </submittedName>
</protein>
<keyword evidence="6" id="KW-1185">Reference proteome</keyword>
<dbReference type="EMBL" id="PVTI01000004">
    <property type="protein sequence ID" value="PRY62614.1"/>
    <property type="molecule type" value="Genomic_DNA"/>
</dbReference>
<keyword evidence="2" id="KW-0238">DNA-binding</keyword>
<proteinExistence type="predicted"/>
<dbReference type="PANTHER" id="PTHR30146">
    <property type="entry name" value="LACI-RELATED TRANSCRIPTIONAL REPRESSOR"/>
    <property type="match status" value="1"/>
</dbReference>
<dbReference type="PRINTS" id="PR00036">
    <property type="entry name" value="HTHLACI"/>
</dbReference>
<evidence type="ECO:0000256" key="1">
    <source>
        <dbReference type="ARBA" id="ARBA00023015"/>
    </source>
</evidence>
<dbReference type="SMART" id="SM00354">
    <property type="entry name" value="HTH_LACI"/>
    <property type="match status" value="1"/>
</dbReference>
<name>A0A2T0UXK0_9MICO</name>
<accession>A0A2T0UXK0</accession>
<dbReference type="CDD" id="cd01392">
    <property type="entry name" value="HTH_LacI"/>
    <property type="match status" value="1"/>
</dbReference>
<dbReference type="Gene3D" id="3.40.50.2300">
    <property type="match status" value="2"/>
</dbReference>
<dbReference type="InterPro" id="IPR028082">
    <property type="entry name" value="Peripla_BP_I"/>
</dbReference>
<dbReference type="InterPro" id="IPR010982">
    <property type="entry name" value="Lambda_DNA-bd_dom_sf"/>
</dbReference>
<evidence type="ECO:0000256" key="3">
    <source>
        <dbReference type="ARBA" id="ARBA00023163"/>
    </source>
</evidence>
<dbReference type="Proteomes" id="UP000237822">
    <property type="component" value="Unassembled WGS sequence"/>
</dbReference>
<gene>
    <name evidence="5" type="ORF">BCF74_10450</name>
</gene>
<evidence type="ECO:0000313" key="6">
    <source>
        <dbReference type="Proteomes" id="UP000237822"/>
    </source>
</evidence>
<dbReference type="RefSeq" id="WP_245889195.1">
    <property type="nucleotide sequence ID" value="NZ_PVTI01000004.1"/>
</dbReference>
<dbReference type="SUPFAM" id="SSF47413">
    <property type="entry name" value="lambda repressor-like DNA-binding domains"/>
    <property type="match status" value="1"/>
</dbReference>
<keyword evidence="3" id="KW-0804">Transcription</keyword>
<dbReference type="PROSITE" id="PS00356">
    <property type="entry name" value="HTH_LACI_1"/>
    <property type="match status" value="1"/>
</dbReference>
<dbReference type="GO" id="GO:0000976">
    <property type="term" value="F:transcription cis-regulatory region binding"/>
    <property type="evidence" value="ECO:0007669"/>
    <property type="project" value="TreeGrafter"/>
</dbReference>
<dbReference type="Pfam" id="PF13377">
    <property type="entry name" value="Peripla_BP_3"/>
    <property type="match status" value="1"/>
</dbReference>
<keyword evidence="1" id="KW-0805">Transcription regulation</keyword>
<dbReference type="InterPro" id="IPR046335">
    <property type="entry name" value="LacI/GalR-like_sensor"/>
</dbReference>
<reference evidence="5 6" key="1">
    <citation type="submission" date="2018-03" db="EMBL/GenBank/DDBJ databases">
        <title>Genomic Encyclopedia of Archaeal and Bacterial Type Strains, Phase II (KMG-II): from individual species to whole genera.</title>
        <authorList>
            <person name="Goeker M."/>
        </authorList>
    </citation>
    <scope>NUCLEOTIDE SEQUENCE [LARGE SCALE GENOMIC DNA]</scope>
    <source>
        <strain evidence="5 6">ATCC BAA-1496</strain>
    </source>
</reference>
<dbReference type="InterPro" id="IPR000843">
    <property type="entry name" value="HTH_LacI"/>
</dbReference>
<dbReference type="GO" id="GO:0003700">
    <property type="term" value="F:DNA-binding transcription factor activity"/>
    <property type="evidence" value="ECO:0007669"/>
    <property type="project" value="TreeGrafter"/>
</dbReference>
<sequence>MSAGDRRRRMSTITDVAREAGVSVATVSRALRGLDRVSPRTRERVLRVAEELDYVASPTATSLASGRTQVVGVVAPFLTRWFFATLVSAIEKTLRQHGHHVLLFDLEDDTYDKRLPLSQNMLWKRVDGVITLNLPMTDAELELVDRLGLPLVAIGTPVADRPNVRIDDAEVMRIATEHLISLGHERIAYVGAVPTNVAHIQTPQARLDAFRETMRNHGLEEHKQWILSSAWTADSAAEDTRELLASPERPTAVAAASDEMAIGVMAAARDQGLRVPEDLSVIGIDDHVHANVLGLTTVRQDVAAQGRIAAEILLRQLGVVGPEPAEQGTSRARTEVIVPTDLVTRRSTAAPG</sequence>
<comment type="caution">
    <text evidence="5">The sequence shown here is derived from an EMBL/GenBank/DDBJ whole genome shotgun (WGS) entry which is preliminary data.</text>
</comment>
<evidence type="ECO:0000259" key="4">
    <source>
        <dbReference type="PROSITE" id="PS50932"/>
    </source>
</evidence>